<dbReference type="Pfam" id="PF08158">
    <property type="entry name" value="SDA1_HEAT"/>
    <property type="match status" value="1"/>
</dbReference>
<feature type="compositionally biased region" description="Acidic residues" evidence="2">
    <location>
        <begin position="578"/>
        <end position="600"/>
    </location>
</feature>
<evidence type="ECO:0000256" key="1">
    <source>
        <dbReference type="RuleBase" id="RU365057"/>
    </source>
</evidence>
<comment type="similarity">
    <text evidence="1">Belongs to the SDA1 family.</text>
</comment>
<keyword evidence="1" id="KW-0813">Transport</keyword>
<dbReference type="InterPro" id="IPR016024">
    <property type="entry name" value="ARM-type_fold"/>
</dbReference>
<dbReference type="AlphaFoldDB" id="A0A2K1IQ84"/>
<reference evidence="4 6" key="1">
    <citation type="journal article" date="2008" name="Science">
        <title>The Physcomitrella genome reveals evolutionary insights into the conquest of land by plants.</title>
        <authorList>
            <person name="Rensing S."/>
            <person name="Lang D."/>
            <person name="Zimmer A."/>
            <person name="Terry A."/>
            <person name="Salamov A."/>
            <person name="Shapiro H."/>
            <person name="Nishiyama T."/>
            <person name="Perroud P.-F."/>
            <person name="Lindquist E."/>
            <person name="Kamisugi Y."/>
            <person name="Tanahashi T."/>
            <person name="Sakakibara K."/>
            <person name="Fujita T."/>
            <person name="Oishi K."/>
            <person name="Shin-I T."/>
            <person name="Kuroki Y."/>
            <person name="Toyoda A."/>
            <person name="Suzuki Y."/>
            <person name="Hashimoto A."/>
            <person name="Yamaguchi K."/>
            <person name="Sugano A."/>
            <person name="Kohara Y."/>
            <person name="Fujiyama A."/>
            <person name="Anterola A."/>
            <person name="Aoki S."/>
            <person name="Ashton N."/>
            <person name="Barbazuk W.B."/>
            <person name="Barker E."/>
            <person name="Bennetzen J."/>
            <person name="Bezanilla M."/>
            <person name="Blankenship R."/>
            <person name="Cho S.H."/>
            <person name="Dutcher S."/>
            <person name="Estelle M."/>
            <person name="Fawcett J.A."/>
            <person name="Gundlach H."/>
            <person name="Hanada K."/>
            <person name="Heyl A."/>
            <person name="Hicks K.A."/>
            <person name="Hugh J."/>
            <person name="Lohr M."/>
            <person name="Mayer K."/>
            <person name="Melkozernov A."/>
            <person name="Murata T."/>
            <person name="Nelson D."/>
            <person name="Pils B."/>
            <person name="Prigge M."/>
            <person name="Reiss B."/>
            <person name="Renner T."/>
            <person name="Rombauts S."/>
            <person name="Rushton P."/>
            <person name="Sanderfoot A."/>
            <person name="Schween G."/>
            <person name="Shiu S.-H."/>
            <person name="Stueber K."/>
            <person name="Theodoulou F.L."/>
            <person name="Tu H."/>
            <person name="Van de Peer Y."/>
            <person name="Verrier P.J."/>
            <person name="Waters E."/>
            <person name="Wood A."/>
            <person name="Yang L."/>
            <person name="Cove D."/>
            <person name="Cuming A."/>
            <person name="Hasebe M."/>
            <person name="Lucas S."/>
            <person name="Mishler D.B."/>
            <person name="Reski R."/>
            <person name="Grigoriev I."/>
            <person name="Quatrano R.S."/>
            <person name="Boore J.L."/>
        </authorList>
    </citation>
    <scope>NUCLEOTIDE SEQUENCE [LARGE SCALE GENOMIC DNA]</scope>
    <source>
        <strain evidence="5 6">cv. Gransden 2004</strain>
    </source>
</reference>
<reference evidence="5" key="3">
    <citation type="submission" date="2020-12" db="UniProtKB">
        <authorList>
            <consortium name="EnsemblPlants"/>
        </authorList>
    </citation>
    <scope>IDENTIFICATION</scope>
</reference>
<organism evidence="4">
    <name type="scientific">Physcomitrium patens</name>
    <name type="common">Spreading-leaved earth moss</name>
    <name type="synonym">Physcomitrella patens</name>
    <dbReference type="NCBI Taxonomy" id="3218"/>
    <lineage>
        <taxon>Eukaryota</taxon>
        <taxon>Viridiplantae</taxon>
        <taxon>Streptophyta</taxon>
        <taxon>Embryophyta</taxon>
        <taxon>Bryophyta</taxon>
        <taxon>Bryophytina</taxon>
        <taxon>Bryopsida</taxon>
        <taxon>Funariidae</taxon>
        <taxon>Funariales</taxon>
        <taxon>Funariaceae</taxon>
        <taxon>Physcomitrium</taxon>
    </lineage>
</organism>
<dbReference type="PANTHER" id="PTHR12730:SF0">
    <property type="entry name" value="PROTEIN SDA1 HOMOLOG"/>
    <property type="match status" value="1"/>
</dbReference>
<proteinExistence type="inferred from homology"/>
<dbReference type="Gramene" id="Pp3c21_561V3.1">
    <property type="protein sequence ID" value="Pp3c21_561V3.1"/>
    <property type="gene ID" value="Pp3c21_561"/>
</dbReference>
<feature type="compositionally biased region" description="Basic and acidic residues" evidence="2">
    <location>
        <begin position="722"/>
        <end position="759"/>
    </location>
</feature>
<name>A0A2K1IQ84_PHYPA</name>
<feature type="domain" description="SDA1 N-terminal" evidence="3">
    <location>
        <begin position="81"/>
        <end position="457"/>
    </location>
</feature>
<dbReference type="PaxDb" id="3218-PP1S286_15V6.1"/>
<dbReference type="OMA" id="AMYKTYK"/>
<dbReference type="PANTHER" id="PTHR12730">
    <property type="entry name" value="HSDA/SDA1-RELATED"/>
    <property type="match status" value="1"/>
</dbReference>
<evidence type="ECO:0000313" key="6">
    <source>
        <dbReference type="Proteomes" id="UP000006727"/>
    </source>
</evidence>
<sequence>MVAGLTVASGGRGAERIGDLLALQGRCKRDPEGYENELLLQLRHFDACLSIFLLQPMTAGSNNSAASDPAAAKELADMAMFLAHMTPLYPQHLGKFPMQLLQLLKSHGATIQPTLRRQLTQALVLLRNRKMISLIDALPVFMDLQLGGDRALRKLSYSHVVQDIRRLNIKNKNDPVNKPLQNILFNSLQDEDENKSKRALAVLAELNRRKVWVDERTSNAICNACFHKSSRIMISALRYLLGYDQAVEEEDEDESSDDEDDGKKPGIPAVSKEEIYKAHKKGTNSSKKKKQAKLERVMRSLAKQQRNKSREMDHGSHAPLQHVHDPQNFAEKLFRRLQGCTERFEIKLMMMQVISRAVGLHKLILLNFYPYLQRYIQPHQRDVTQLLAAAVQSCHDDVPPDAVESMIRQLVNQFVHDRARPEVMAVGLNVVREICMRIPLIMTKELLTDLALYKKSREKAVSAAARSIISVYRQVFPALLDKKDRGRGADLAVKPKAFGEKVVAEGISGIELLADGESGNDDDEDNEDDEENNDDQASDDEPVESGEEEGSDVGEDEEMDHDVEAGDSDDAGSSGMEGLEDDSDMEEEEEEEEEDDDDELEKSSKGLRKRKMDCEANQTQEGDAPPVSSQKRQKIKSSEAEEPASTSQSLRQLKKMYASKVEQKAAIEVVSRDGDGILSNEDFQRIRELQAKRAAKAAMAEHGLSKAGKFRQEIAVKLDKHGNLNEKRVNPAHLEARIRKRQEKEERQASVRAGREDRPLFGARTAMKQKKTGGTSNKQKEKSKGMPLAAKRAIIKRTNNRKKMGRRTAEKQFRGKKAWK</sequence>
<accession>A0A2K1IQ84</accession>
<keyword evidence="1" id="KW-0653">Protein transport</keyword>
<keyword evidence="1" id="KW-0539">Nucleus</keyword>
<dbReference type="Gramene" id="Pp3c21_560V3.1">
    <property type="protein sequence ID" value="Pp3c21_560V3.1"/>
    <property type="gene ID" value="Pp3c21_560"/>
</dbReference>
<feature type="compositionally biased region" description="Acidic residues" evidence="2">
    <location>
        <begin position="518"/>
        <end position="570"/>
    </location>
</feature>
<reference evidence="4 6" key="2">
    <citation type="journal article" date="2018" name="Plant J.">
        <title>The Physcomitrella patens chromosome-scale assembly reveals moss genome structure and evolution.</title>
        <authorList>
            <person name="Lang D."/>
            <person name="Ullrich K.K."/>
            <person name="Murat F."/>
            <person name="Fuchs J."/>
            <person name="Jenkins J."/>
            <person name="Haas F.B."/>
            <person name="Piednoel M."/>
            <person name="Gundlach H."/>
            <person name="Van Bel M."/>
            <person name="Meyberg R."/>
            <person name="Vives C."/>
            <person name="Morata J."/>
            <person name="Symeonidi A."/>
            <person name="Hiss M."/>
            <person name="Muchero W."/>
            <person name="Kamisugi Y."/>
            <person name="Saleh O."/>
            <person name="Blanc G."/>
            <person name="Decker E.L."/>
            <person name="van Gessel N."/>
            <person name="Grimwood J."/>
            <person name="Hayes R.D."/>
            <person name="Graham S.W."/>
            <person name="Gunter L.E."/>
            <person name="McDaniel S.F."/>
            <person name="Hoernstein S.N.W."/>
            <person name="Larsson A."/>
            <person name="Li F.W."/>
            <person name="Perroud P.F."/>
            <person name="Phillips J."/>
            <person name="Ranjan P."/>
            <person name="Rokshar D.S."/>
            <person name="Rothfels C.J."/>
            <person name="Schneider L."/>
            <person name="Shu S."/>
            <person name="Stevenson D.W."/>
            <person name="Thummler F."/>
            <person name="Tillich M."/>
            <person name="Villarreal Aguilar J.C."/>
            <person name="Widiez T."/>
            <person name="Wong G.K."/>
            <person name="Wymore A."/>
            <person name="Zhang Y."/>
            <person name="Zimmer A.D."/>
            <person name="Quatrano R.S."/>
            <person name="Mayer K.F.X."/>
            <person name="Goodstein D."/>
            <person name="Casacuberta J.M."/>
            <person name="Vandepoele K."/>
            <person name="Reski R."/>
            <person name="Cuming A.C."/>
            <person name="Tuskan G.A."/>
            <person name="Maumus F."/>
            <person name="Salse J."/>
            <person name="Schmutz J."/>
            <person name="Rensing S.A."/>
        </authorList>
    </citation>
    <scope>NUCLEOTIDE SEQUENCE [LARGE SCALE GENOMIC DNA]</scope>
    <source>
        <strain evidence="5 6">cv. Gransden 2004</strain>
    </source>
</reference>
<dbReference type="GO" id="GO:0005730">
    <property type="term" value="C:nucleolus"/>
    <property type="evidence" value="ECO:0000318"/>
    <property type="project" value="GO_Central"/>
</dbReference>
<dbReference type="GO" id="GO:0015031">
    <property type="term" value="P:protein transport"/>
    <property type="evidence" value="ECO:0007669"/>
    <property type="project" value="UniProtKB-KW"/>
</dbReference>
<feature type="compositionally biased region" description="Acidic residues" evidence="2">
    <location>
        <begin position="248"/>
        <end position="260"/>
    </location>
</feature>
<evidence type="ECO:0000259" key="3">
    <source>
        <dbReference type="Pfam" id="PF08158"/>
    </source>
</evidence>
<evidence type="ECO:0000256" key="2">
    <source>
        <dbReference type="SAM" id="MobiDB-lite"/>
    </source>
</evidence>
<feature type="region of interest" description="Disordered" evidence="2">
    <location>
        <begin position="248"/>
        <end position="322"/>
    </location>
</feature>
<keyword evidence="1" id="KW-0690">Ribosome biogenesis</keyword>
<dbReference type="SUPFAM" id="SSF48371">
    <property type="entry name" value="ARM repeat"/>
    <property type="match status" value="1"/>
</dbReference>
<dbReference type="STRING" id="3218.A0A2K1IQ84"/>
<dbReference type="GO" id="GO:0000055">
    <property type="term" value="P:ribosomal large subunit export from nucleus"/>
    <property type="evidence" value="ECO:0000318"/>
    <property type="project" value="GO_Central"/>
</dbReference>
<feature type="compositionally biased region" description="Basic residues" evidence="2">
    <location>
        <begin position="278"/>
        <end position="291"/>
    </location>
</feature>
<dbReference type="GeneID" id="112274224"/>
<evidence type="ECO:0000313" key="4">
    <source>
        <dbReference type="EMBL" id="PNR31441.1"/>
    </source>
</evidence>
<evidence type="ECO:0000313" key="5">
    <source>
        <dbReference type="EnsemblPlants" id="Pp3c21_560V3.1"/>
    </source>
</evidence>
<feature type="region of interest" description="Disordered" evidence="2">
    <location>
        <begin position="510"/>
        <end position="651"/>
    </location>
</feature>
<dbReference type="RefSeq" id="XP_024359272.1">
    <property type="nucleotide sequence ID" value="XM_024503504.2"/>
</dbReference>
<dbReference type="InterPro" id="IPR012977">
    <property type="entry name" value="SDA1_N"/>
</dbReference>
<comment type="subcellular location">
    <subcellularLocation>
        <location evidence="1">Nucleus</location>
        <location evidence="1">Nucleolus</location>
    </subcellularLocation>
</comment>
<dbReference type="GO" id="GO:0042273">
    <property type="term" value="P:ribosomal large subunit biogenesis"/>
    <property type="evidence" value="ECO:0000318"/>
    <property type="project" value="GO_Central"/>
</dbReference>
<dbReference type="KEGG" id="ppp:112274224"/>
<keyword evidence="6" id="KW-1185">Reference proteome</keyword>
<dbReference type="OrthoDB" id="2196187at2759"/>
<feature type="region of interest" description="Disordered" evidence="2">
    <location>
        <begin position="722"/>
        <end position="820"/>
    </location>
</feature>
<feature type="compositionally biased region" description="Basic residues" evidence="2">
    <location>
        <begin position="793"/>
        <end position="806"/>
    </location>
</feature>
<dbReference type="InterPro" id="IPR027312">
    <property type="entry name" value="Sda1"/>
</dbReference>
<comment type="function">
    <text evidence="1">Required for 60S pre-ribosomal subunits export to the cytoplasm.</text>
</comment>
<dbReference type="Proteomes" id="UP000006727">
    <property type="component" value="Chromosome 21"/>
</dbReference>
<protein>
    <recommendedName>
        <fullName evidence="1">Protein SDA1</fullName>
    </recommendedName>
</protein>
<dbReference type="FunCoup" id="A0A2K1IQ84">
    <property type="interactions" value="3775"/>
</dbReference>
<dbReference type="EnsemblPlants" id="Pp3c21_561V3.1">
    <property type="protein sequence ID" value="Pp3c21_561V3.1"/>
    <property type="gene ID" value="Pp3c21_561"/>
</dbReference>
<dbReference type="EnsemblPlants" id="Pp3c21_560V3.1">
    <property type="protein sequence ID" value="Pp3c21_560V3.1"/>
    <property type="gene ID" value="Pp3c21_560"/>
</dbReference>
<dbReference type="EMBL" id="ABEU02000021">
    <property type="protein sequence ID" value="PNR31441.1"/>
    <property type="molecule type" value="Genomic_DNA"/>
</dbReference>
<gene>
    <name evidence="5" type="primary">LOC112274224</name>
    <name evidence="4" type="ORF">PHYPA_025562</name>
</gene>